<comment type="pathway">
    <text evidence="1">Protein modification; protein ubiquitination.</text>
</comment>
<protein>
    <submittedName>
        <fullName evidence="6">Cell surface protein</fullName>
    </submittedName>
</protein>
<dbReference type="InterPro" id="IPR012334">
    <property type="entry name" value="Pectin_lyas_fold"/>
</dbReference>
<sequence length="937" mass="100788">MEGFGINKIKFLLLTFLILTLSSIIGAAAEVHVSSGESIQDAVNSAGANDEIIVAPGTYNENIYIGISDLVIRSSSGSPKDTKIVATDSSKYVVQIHNGDRITIKGFNISGGKHGIGLEGSTGSTLINNVIHSNQNFSIYLANSNNNILINNTIFNSTNGINLVFSDENNISENRVFNDTIGSSTHNIFLNNSHNNNLQGNTVSDGEYGIAMRYSNNNNLTSNNASGNKKGIYLTLKSSENTLSGNLANSNSESGIILDNAGSSNNLINNTARMNSNNGIGLANSSNNYLANNIVYQNSKGIYLQSSASGNILSGNIVNLNLQGIQLENAGSNNNLTGNTVNSNTNYGIYLVNSGNNFLLNNVASRDNKGIYIMSSSGNKISNNTLSDTITEGITFSLSNSNTLSRNRAYNNSFGIFLNSSDSNEISSNTITSARNYSIAMCAASNGNHVFNNYFNSTYNTRVRNASNNWNTTKTAGMSITGGPYIGGNFWGTPNGEGHSQTRADNDNDGITEEIFSTANVTDYLPLVVVEAPVFPEANFSTNISSGPSPLTVQFTDTSQNAISWFWDFGDGNNSTAQNPVHIFYAVGTYTVNLTVTNANGTKSKNADITVLEKNILPVADFTVNKTSGYYPLTVLFNDLSQNANEWYWDFGDGANSTEQNPVHTYSAAGTYTVNLTATNANGTKSKTATITVMEESSSSSGGSHHSSGGGGGGSPEPQTNVQVKELSQTGVTNGKPVMFDFAKNATCVVYVSFDAKRTAGKITTIAEQLKTKSTLVSVLDSGEVYKYFNLWVGNGGFANSNNIENPVVCFKVEKSWLQDKKIDQSSITLNRYNDKKWSQIPVKLLKEDNKYLYFTAETPGFSFFAITGKAVEKEKVAEAKPSTNTSKLEKNSTASETEPEQKTEQEPGKNKTTSIPGFEALYVVACLVMVFLQRKK</sequence>
<name>A0A0E3QTS9_METBA</name>
<dbReference type="InterPro" id="IPR007742">
    <property type="entry name" value="NosD_dom"/>
</dbReference>
<dbReference type="Gene3D" id="2.160.20.10">
    <property type="entry name" value="Single-stranded right-handed beta-helix, Pectin lyase-like"/>
    <property type="match status" value="3"/>
</dbReference>
<dbReference type="InterPro" id="IPR006626">
    <property type="entry name" value="PbH1"/>
</dbReference>
<evidence type="ECO:0000313" key="7">
    <source>
        <dbReference type="Proteomes" id="UP000033033"/>
    </source>
</evidence>
<evidence type="ECO:0000256" key="2">
    <source>
        <dbReference type="ARBA" id="ARBA00022737"/>
    </source>
</evidence>
<dbReference type="Gene3D" id="2.60.40.10">
    <property type="entry name" value="Immunoglobulins"/>
    <property type="match status" value="2"/>
</dbReference>
<dbReference type="SMART" id="SM00710">
    <property type="entry name" value="PbH1"/>
    <property type="match status" value="16"/>
</dbReference>
<keyword evidence="2" id="KW-0677">Repeat</keyword>
<dbReference type="PATRIC" id="fig|1434108.4.peg.2288"/>
<feature type="compositionally biased region" description="Low complexity" evidence="4">
    <location>
        <begin position="697"/>
        <end position="707"/>
    </location>
</feature>
<dbReference type="InterPro" id="IPR000601">
    <property type="entry name" value="PKD_dom"/>
</dbReference>
<feature type="region of interest" description="Disordered" evidence="4">
    <location>
        <begin position="877"/>
        <end position="914"/>
    </location>
</feature>
<dbReference type="InterPro" id="IPR035986">
    <property type="entry name" value="PKD_dom_sf"/>
</dbReference>
<dbReference type="AlphaFoldDB" id="A0A0E3QTS9"/>
<dbReference type="KEGG" id="mby:MSBRM_1804"/>
<dbReference type="PANTHER" id="PTHR22990">
    <property type="entry name" value="F-BOX ONLY PROTEIN"/>
    <property type="match status" value="1"/>
</dbReference>
<dbReference type="CDD" id="cd00146">
    <property type="entry name" value="PKD"/>
    <property type="match status" value="2"/>
</dbReference>
<evidence type="ECO:0000256" key="3">
    <source>
        <dbReference type="ARBA" id="ARBA00022786"/>
    </source>
</evidence>
<dbReference type="InterPro" id="IPR022409">
    <property type="entry name" value="PKD/Chitinase_dom"/>
</dbReference>
<evidence type="ECO:0000256" key="1">
    <source>
        <dbReference type="ARBA" id="ARBA00004906"/>
    </source>
</evidence>
<feature type="domain" description="PKD" evidence="5">
    <location>
        <begin position="559"/>
        <end position="611"/>
    </location>
</feature>
<dbReference type="InterPro" id="IPR013783">
    <property type="entry name" value="Ig-like_fold"/>
</dbReference>
<feature type="compositionally biased region" description="Polar residues" evidence="4">
    <location>
        <begin position="882"/>
        <end position="896"/>
    </location>
</feature>
<reference evidence="6 7" key="1">
    <citation type="submission" date="2014-07" db="EMBL/GenBank/DDBJ databases">
        <title>Methanogenic archaea and the global carbon cycle.</title>
        <authorList>
            <person name="Henriksen J.R."/>
            <person name="Luke J."/>
            <person name="Reinhart S."/>
            <person name="Benedict M.N."/>
            <person name="Youngblut N.D."/>
            <person name="Metcalf M.E."/>
            <person name="Whitaker R.J."/>
            <person name="Metcalf W.W."/>
        </authorList>
    </citation>
    <scope>NUCLEOTIDE SEQUENCE [LARGE SCALE GENOMIC DNA]</scope>
    <source>
        <strain evidence="6 7">MS</strain>
    </source>
</reference>
<organism evidence="6 7">
    <name type="scientific">Methanosarcina barkeri MS</name>
    <dbReference type="NCBI Taxonomy" id="1434108"/>
    <lineage>
        <taxon>Archaea</taxon>
        <taxon>Methanobacteriati</taxon>
        <taxon>Methanobacteriota</taxon>
        <taxon>Stenosarchaea group</taxon>
        <taxon>Methanomicrobia</taxon>
        <taxon>Methanosarcinales</taxon>
        <taxon>Methanosarcinaceae</taxon>
        <taxon>Methanosarcina</taxon>
    </lineage>
</organism>
<evidence type="ECO:0000313" key="6">
    <source>
        <dbReference type="EMBL" id="AKB54802.1"/>
    </source>
</evidence>
<evidence type="ECO:0000256" key="4">
    <source>
        <dbReference type="SAM" id="MobiDB-lite"/>
    </source>
</evidence>
<proteinExistence type="predicted"/>
<dbReference type="InterPro" id="IPR051550">
    <property type="entry name" value="SCF-Subunits/Alg-Epimerases"/>
</dbReference>
<dbReference type="SUPFAM" id="SSF49299">
    <property type="entry name" value="PKD domain"/>
    <property type="match status" value="2"/>
</dbReference>
<dbReference type="InterPro" id="IPR011050">
    <property type="entry name" value="Pectin_lyase_fold/virulence"/>
</dbReference>
<dbReference type="STRING" id="1434108.MSBRM_1804"/>
<dbReference type="InterPro" id="IPR026453">
    <property type="entry name" value="PGF_pre_PGF"/>
</dbReference>
<dbReference type="Pfam" id="PF05048">
    <property type="entry name" value="NosD"/>
    <property type="match status" value="2"/>
</dbReference>
<dbReference type="Pfam" id="PF18911">
    <property type="entry name" value="PKD_4"/>
    <property type="match status" value="2"/>
</dbReference>
<accession>A0A0E3QTS9</accession>
<dbReference type="FunFam" id="2.60.40.10:FF:000270">
    <property type="entry name" value="Cell surface protein"/>
    <property type="match status" value="2"/>
</dbReference>
<evidence type="ECO:0000259" key="5">
    <source>
        <dbReference type="PROSITE" id="PS50093"/>
    </source>
</evidence>
<dbReference type="Proteomes" id="UP000033033">
    <property type="component" value="Chromosome"/>
</dbReference>
<feature type="region of interest" description="Disordered" evidence="4">
    <location>
        <begin position="693"/>
        <end position="720"/>
    </location>
</feature>
<dbReference type="SUPFAM" id="SSF51126">
    <property type="entry name" value="Pectin lyase-like"/>
    <property type="match status" value="2"/>
</dbReference>
<dbReference type="SMART" id="SM00089">
    <property type="entry name" value="PKD"/>
    <property type="match status" value="2"/>
</dbReference>
<feature type="compositionally biased region" description="Basic and acidic residues" evidence="4">
    <location>
        <begin position="900"/>
        <end position="910"/>
    </location>
</feature>
<dbReference type="PANTHER" id="PTHR22990:SF15">
    <property type="entry name" value="F-BOX ONLY PROTEIN 10"/>
    <property type="match status" value="1"/>
</dbReference>
<dbReference type="NCBIfam" id="TIGR04213">
    <property type="entry name" value="PGF_pre_PGF"/>
    <property type="match status" value="1"/>
</dbReference>
<gene>
    <name evidence="6" type="ORF">MSBRM_1804</name>
</gene>
<dbReference type="HOGENOM" id="CLU_009318_4_0_2"/>
<keyword evidence="7" id="KW-1185">Reference proteome</keyword>
<dbReference type="InterPro" id="IPR022441">
    <property type="entry name" value="Para_beta_helix_rpt-2"/>
</dbReference>
<dbReference type="NCBIfam" id="TIGR03804">
    <property type="entry name" value="para_beta_helix"/>
    <property type="match status" value="9"/>
</dbReference>
<dbReference type="EMBL" id="CP009528">
    <property type="protein sequence ID" value="AKB54802.1"/>
    <property type="molecule type" value="Genomic_DNA"/>
</dbReference>
<dbReference type="PROSITE" id="PS50093">
    <property type="entry name" value="PKD"/>
    <property type="match status" value="2"/>
</dbReference>
<feature type="domain" description="PKD" evidence="5">
    <location>
        <begin position="647"/>
        <end position="700"/>
    </location>
</feature>
<keyword evidence="3" id="KW-0833">Ubl conjugation pathway</keyword>